<evidence type="ECO:0000313" key="2">
    <source>
        <dbReference type="Proteomes" id="UP000192927"/>
    </source>
</evidence>
<name>A0A1W5D4E4_9LECA</name>
<dbReference type="EMBL" id="FWEW01001957">
    <property type="protein sequence ID" value="SLM37870.1"/>
    <property type="molecule type" value="Genomic_DNA"/>
</dbReference>
<proteinExistence type="predicted"/>
<accession>A0A1W5D4E4</accession>
<sequence>MVSHSHDVRTRIQALSLVEYGDPTKLVVELTGLSIHSINRLKTARERGYEPEKSKLLLTEYVADVPRSGCSKMITLEKGKALLDVRVDLEQIIGA</sequence>
<evidence type="ECO:0000313" key="1">
    <source>
        <dbReference type="EMBL" id="SLM37870.1"/>
    </source>
</evidence>
<protein>
    <submittedName>
        <fullName evidence="1">Uncharacterized protein</fullName>
    </submittedName>
</protein>
<dbReference type="AlphaFoldDB" id="A0A1W5D4E4"/>
<organism evidence="1 2">
    <name type="scientific">Lasallia pustulata</name>
    <dbReference type="NCBI Taxonomy" id="136370"/>
    <lineage>
        <taxon>Eukaryota</taxon>
        <taxon>Fungi</taxon>
        <taxon>Dikarya</taxon>
        <taxon>Ascomycota</taxon>
        <taxon>Pezizomycotina</taxon>
        <taxon>Lecanoromycetes</taxon>
        <taxon>OSLEUM clade</taxon>
        <taxon>Umbilicariomycetidae</taxon>
        <taxon>Umbilicariales</taxon>
        <taxon>Umbilicariaceae</taxon>
        <taxon>Lasallia</taxon>
    </lineage>
</organism>
<keyword evidence="2" id="KW-1185">Reference proteome</keyword>
<reference evidence="2" key="1">
    <citation type="submission" date="2017-03" db="EMBL/GenBank/DDBJ databases">
        <authorList>
            <person name="Sharma R."/>
            <person name="Thines M."/>
        </authorList>
    </citation>
    <scope>NUCLEOTIDE SEQUENCE [LARGE SCALE GENOMIC DNA]</scope>
</reference>
<dbReference type="Proteomes" id="UP000192927">
    <property type="component" value="Unassembled WGS sequence"/>
</dbReference>